<evidence type="ECO:0000256" key="2">
    <source>
        <dbReference type="SAM" id="SignalP"/>
    </source>
</evidence>
<proteinExistence type="predicted"/>
<gene>
    <name evidence="3" type="ORF">CE91St30_20080</name>
</gene>
<reference evidence="3 4" key="1">
    <citation type="submission" date="2022-01" db="EMBL/GenBank/DDBJ databases">
        <title>Novel bile acid biosynthetic pathways are enriched in the microbiome of centenarians.</title>
        <authorList>
            <person name="Sato Y."/>
            <person name="Atarashi K."/>
            <person name="Plichta R.D."/>
            <person name="Arai Y."/>
            <person name="Sasajima S."/>
            <person name="Kearney M.S."/>
            <person name="Suda W."/>
            <person name="Takeshita K."/>
            <person name="Sasaki T."/>
            <person name="Okamoto S."/>
            <person name="Skelly N.A."/>
            <person name="Okamura Y."/>
            <person name="Vlamakis H."/>
            <person name="Li Y."/>
            <person name="Tanoue T."/>
            <person name="Takei H."/>
            <person name="Nittono H."/>
            <person name="Narushima S."/>
            <person name="Irie J."/>
            <person name="Itoh H."/>
            <person name="Moriya K."/>
            <person name="Sugiura Y."/>
            <person name="Suematsu M."/>
            <person name="Moritoki N."/>
            <person name="Shibata S."/>
            <person name="Littman R.D."/>
            <person name="Fischbach A.M."/>
            <person name="Uwamino Y."/>
            <person name="Inoue T."/>
            <person name="Honda A."/>
            <person name="Hattori M."/>
            <person name="Murai T."/>
            <person name="Xavier J.R."/>
            <person name="Hirose N."/>
            <person name="Honda K."/>
        </authorList>
    </citation>
    <scope>NUCLEOTIDE SEQUENCE [LARGE SCALE GENOMIC DNA]</scope>
    <source>
        <strain evidence="3 4">CE91-St30</strain>
    </source>
</reference>
<feature type="chain" id="PRO_5046768591" evidence="2">
    <location>
        <begin position="23"/>
        <end position="103"/>
    </location>
</feature>
<feature type="region of interest" description="Disordered" evidence="1">
    <location>
        <begin position="25"/>
        <end position="56"/>
    </location>
</feature>
<protein>
    <submittedName>
        <fullName evidence="3">Uncharacterized protein</fullName>
    </submittedName>
</protein>
<evidence type="ECO:0000313" key="4">
    <source>
        <dbReference type="Proteomes" id="UP001320544"/>
    </source>
</evidence>
<feature type="compositionally biased region" description="Low complexity" evidence="1">
    <location>
        <begin position="25"/>
        <end position="45"/>
    </location>
</feature>
<feature type="signal peptide" evidence="2">
    <location>
        <begin position="1"/>
        <end position="22"/>
    </location>
</feature>
<evidence type="ECO:0000313" key="3">
    <source>
        <dbReference type="EMBL" id="BDE96675.1"/>
    </source>
</evidence>
<evidence type="ECO:0000256" key="1">
    <source>
        <dbReference type="SAM" id="MobiDB-lite"/>
    </source>
</evidence>
<name>A0ABM7WK48_9ACTN</name>
<dbReference type="Proteomes" id="UP001320544">
    <property type="component" value="Chromosome"/>
</dbReference>
<sequence>MRRRAFAGIRAEVAPAAPVTLAATAPPTTATATAPANPAETASTVPPTPAPAARKRRVPILAWRRIGFASRGFHRCVADSGFRWANRGFARAVRDGMRMGSKL</sequence>
<dbReference type="EMBL" id="AP025564">
    <property type="protein sequence ID" value="BDE96675.1"/>
    <property type="molecule type" value="Genomic_DNA"/>
</dbReference>
<keyword evidence="2" id="KW-0732">Signal</keyword>
<accession>A0ABM7WK48</accession>
<keyword evidence="4" id="KW-1185">Reference proteome</keyword>
<organism evidence="3 4">
    <name type="scientific">Raoultibacter timonensis</name>
    <dbReference type="NCBI Taxonomy" id="1907662"/>
    <lineage>
        <taxon>Bacteria</taxon>
        <taxon>Bacillati</taxon>
        <taxon>Actinomycetota</taxon>
        <taxon>Coriobacteriia</taxon>
        <taxon>Eggerthellales</taxon>
        <taxon>Eggerthellaceae</taxon>
        <taxon>Raoultibacter</taxon>
    </lineage>
</organism>